<dbReference type="AlphaFoldDB" id="A0A7J3JRT9"/>
<reference evidence="1" key="1">
    <citation type="journal article" date="2020" name="mSystems">
        <title>Genome- and Community-Level Interaction Insights into Carbon Utilization and Element Cycling Functions of Hydrothermarchaeota in Hydrothermal Sediment.</title>
        <authorList>
            <person name="Zhou Z."/>
            <person name="Liu Y."/>
            <person name="Xu W."/>
            <person name="Pan J."/>
            <person name="Luo Z.H."/>
            <person name="Li M."/>
        </authorList>
    </citation>
    <scope>NUCLEOTIDE SEQUENCE [LARGE SCALE GENOMIC DNA]</scope>
    <source>
        <strain evidence="1">SpSt-657</strain>
    </source>
</reference>
<dbReference type="EMBL" id="DTBZ01000139">
    <property type="protein sequence ID" value="HGQ18792.1"/>
    <property type="molecule type" value="Genomic_DNA"/>
</dbReference>
<evidence type="ECO:0000313" key="1">
    <source>
        <dbReference type="EMBL" id="HGQ18792.1"/>
    </source>
</evidence>
<proteinExistence type="predicted"/>
<protein>
    <submittedName>
        <fullName evidence="1">Uncharacterized protein</fullName>
    </submittedName>
</protein>
<name>A0A7J3JRT9_9CREN</name>
<comment type="caution">
    <text evidence="1">The sequence shown here is derived from an EMBL/GenBank/DDBJ whole genome shotgun (WGS) entry which is preliminary data.</text>
</comment>
<accession>A0A7J3JRT9</accession>
<organism evidence="1">
    <name type="scientific">Ignisphaera aggregans</name>
    <dbReference type="NCBI Taxonomy" id="334771"/>
    <lineage>
        <taxon>Archaea</taxon>
        <taxon>Thermoproteota</taxon>
        <taxon>Thermoprotei</taxon>
        <taxon>Desulfurococcales</taxon>
        <taxon>Desulfurococcaceae</taxon>
        <taxon>Ignisphaera</taxon>
    </lineage>
</organism>
<gene>
    <name evidence="1" type="ORF">ENU30_07475</name>
</gene>
<sequence>MYRYLHLEKQVLNKMKGEMNLYWMPCLLVKFPECKPKDTFISDCFLRTYIDNPYLGLLLLKKAPKNIKVVDEPPIEAQRISVEKCSGVNLVNELNEVSNEIYRGEYTRLYELVDKLTEYDDIEVKMRVFLRTRKYVIPAERVREVGKKIAVESIKSALKTLCIKNIEESYRTPTAVTEPIYILFYIDSRYTLAGFIVGKKIIESNSHAKIISKFKENMKEVFR</sequence>